<accession>A0AA38W5E8</accession>
<dbReference type="Proteomes" id="UP001172457">
    <property type="component" value="Unassembled WGS sequence"/>
</dbReference>
<evidence type="ECO:0000313" key="2">
    <source>
        <dbReference type="EMBL" id="KAJ9535896.1"/>
    </source>
</evidence>
<sequence length="85" mass="9678">MVYEREPHALGELWGPTRVQNDGNKSPKLETVTMKMEKLKLDDQTLEESPISHTENLDCNGDESNSEVQSDLDQQTLPIFGKFEN</sequence>
<comment type="caution">
    <text evidence="2">The sequence shown here is derived from an EMBL/GenBank/DDBJ whole genome shotgun (WGS) entry which is preliminary data.</text>
</comment>
<feature type="compositionally biased region" description="Polar residues" evidence="1">
    <location>
        <begin position="66"/>
        <end position="77"/>
    </location>
</feature>
<dbReference type="AlphaFoldDB" id="A0AA38W5E8"/>
<proteinExistence type="predicted"/>
<keyword evidence="3" id="KW-1185">Reference proteome</keyword>
<gene>
    <name evidence="2" type="ORF">OSB04_un000952</name>
</gene>
<protein>
    <submittedName>
        <fullName evidence="2">Uncharacterized protein</fullName>
    </submittedName>
</protein>
<evidence type="ECO:0000313" key="3">
    <source>
        <dbReference type="Proteomes" id="UP001172457"/>
    </source>
</evidence>
<evidence type="ECO:0000256" key="1">
    <source>
        <dbReference type="SAM" id="MobiDB-lite"/>
    </source>
</evidence>
<organism evidence="2 3">
    <name type="scientific">Centaurea solstitialis</name>
    <name type="common">yellow star-thistle</name>
    <dbReference type="NCBI Taxonomy" id="347529"/>
    <lineage>
        <taxon>Eukaryota</taxon>
        <taxon>Viridiplantae</taxon>
        <taxon>Streptophyta</taxon>
        <taxon>Embryophyta</taxon>
        <taxon>Tracheophyta</taxon>
        <taxon>Spermatophyta</taxon>
        <taxon>Magnoliopsida</taxon>
        <taxon>eudicotyledons</taxon>
        <taxon>Gunneridae</taxon>
        <taxon>Pentapetalae</taxon>
        <taxon>asterids</taxon>
        <taxon>campanulids</taxon>
        <taxon>Asterales</taxon>
        <taxon>Asteraceae</taxon>
        <taxon>Carduoideae</taxon>
        <taxon>Cardueae</taxon>
        <taxon>Centaureinae</taxon>
        <taxon>Centaurea</taxon>
    </lineage>
</organism>
<dbReference type="EMBL" id="JARYMX010000100">
    <property type="protein sequence ID" value="KAJ9535896.1"/>
    <property type="molecule type" value="Genomic_DNA"/>
</dbReference>
<name>A0AA38W5E8_9ASTR</name>
<reference evidence="2" key="1">
    <citation type="submission" date="2023-03" db="EMBL/GenBank/DDBJ databases">
        <title>Chromosome-scale reference genome and RAD-based genetic map of yellow starthistle (Centaurea solstitialis) reveal putative structural variation and QTLs associated with invader traits.</title>
        <authorList>
            <person name="Reatini B."/>
            <person name="Cang F.A."/>
            <person name="Jiang Q."/>
            <person name="Mckibben M.T.W."/>
            <person name="Barker M.S."/>
            <person name="Rieseberg L.H."/>
            <person name="Dlugosch K.M."/>
        </authorList>
    </citation>
    <scope>NUCLEOTIDE SEQUENCE</scope>
    <source>
        <strain evidence="2">CAN-66</strain>
        <tissue evidence="2">Leaf</tissue>
    </source>
</reference>
<feature type="region of interest" description="Disordered" evidence="1">
    <location>
        <begin position="60"/>
        <end position="85"/>
    </location>
</feature>
<feature type="region of interest" description="Disordered" evidence="1">
    <location>
        <begin position="1"/>
        <end position="26"/>
    </location>
</feature>